<keyword evidence="1" id="KW-0378">Hydrolase</keyword>
<dbReference type="InterPro" id="IPR036116">
    <property type="entry name" value="FN3_sf"/>
</dbReference>
<dbReference type="GO" id="GO:0000272">
    <property type="term" value="P:polysaccharide catabolic process"/>
    <property type="evidence" value="ECO:0007669"/>
    <property type="project" value="UniProtKB-KW"/>
</dbReference>
<reference evidence="4" key="1">
    <citation type="journal article" date="2016" name="Genome Announc.">
        <title>Draft Genome Sequences of Five Rapidly Growing Mycobacterium Species, M. thermoresistibile, M. fortuitum subsp. acetamidolyticum, M. canariasense, M. brisbanense, and M. novocastrense.</title>
        <authorList>
            <person name="Katahira K."/>
            <person name="Ogura Y."/>
            <person name="Gotoh Y."/>
            <person name="Hayashi T."/>
        </authorList>
    </citation>
    <scope>NUCLEOTIDE SEQUENCE [LARGE SCALE GENOMIC DNA]</scope>
    <source>
        <strain evidence="4">JCM15654</strain>
    </source>
</reference>
<name>A0A124E164_9MYCO</name>
<dbReference type="Proteomes" id="UP000069620">
    <property type="component" value="Unassembled WGS sequence"/>
</dbReference>
<keyword evidence="2" id="KW-0624">Polysaccharide degradation</keyword>
<dbReference type="RefSeq" id="WP_062832243.1">
    <property type="nucleotide sequence ID" value="NZ_BCSX01000056.1"/>
</dbReference>
<sequence>MSNLILPPTGAAWGASGLNFFRTNRIRRGGRVAAMVRDYNGASTAMGPYSFSPFAEDGQPRTDLLAVIQDPANPGKVKVNPNPNLGWYLIEMLDPKGFDMSPDMSTDKLEGLQTNATVRSDVQKEGESFNFMAMQSTTLTDALRNNRPLSSLLPDGFPGYSATKLADAITIDRQFLFIRIDLADGLPEYTAYGYARSALDKNDKSTVDKKTADGLAQTWDSLLDPYSVDVDGQSEIMGRIVWRDGQGWRAAGDPPVFSAAPVASPVTGLKATIVIPVAAGTAFTSPTYSVTQYAGGLLTGTAATLQGSPSISGGNVTLTVTGLTASTAYVFTVTAVGAGSVSATSLPSAPITSTAS</sequence>
<reference evidence="4" key="2">
    <citation type="submission" date="2016-02" db="EMBL/GenBank/DDBJ databases">
        <title>Draft genome sequence of five rapidly growing Mycobacterium species.</title>
        <authorList>
            <person name="Katahira K."/>
            <person name="Gotou Y."/>
            <person name="Iida K."/>
            <person name="Ogura Y."/>
            <person name="Hayashi T."/>
        </authorList>
    </citation>
    <scope>NUCLEOTIDE SEQUENCE [LARGE SCALE GENOMIC DNA]</scope>
    <source>
        <strain evidence="4">JCM15654</strain>
    </source>
</reference>
<evidence type="ECO:0000313" key="4">
    <source>
        <dbReference type="Proteomes" id="UP000069620"/>
    </source>
</evidence>
<keyword evidence="4" id="KW-1185">Reference proteome</keyword>
<dbReference type="STRING" id="146020.RMCB_6785"/>
<evidence type="ECO:0000256" key="1">
    <source>
        <dbReference type="ARBA" id="ARBA00023295"/>
    </source>
</evidence>
<dbReference type="CDD" id="cd00063">
    <property type="entry name" value="FN3"/>
    <property type="match status" value="1"/>
</dbReference>
<dbReference type="EMBL" id="BCSX01000056">
    <property type="protein sequence ID" value="GAS92689.1"/>
    <property type="molecule type" value="Genomic_DNA"/>
</dbReference>
<proteinExistence type="predicted"/>
<keyword evidence="2" id="KW-0119">Carbohydrate metabolism</keyword>
<accession>A0A124E164</accession>
<organism evidence="3 4">
    <name type="scientific">Mycolicibacterium brisbanense</name>
    <dbReference type="NCBI Taxonomy" id="146020"/>
    <lineage>
        <taxon>Bacteria</taxon>
        <taxon>Bacillati</taxon>
        <taxon>Actinomycetota</taxon>
        <taxon>Actinomycetes</taxon>
        <taxon>Mycobacteriales</taxon>
        <taxon>Mycobacteriaceae</taxon>
        <taxon>Mycolicibacterium</taxon>
    </lineage>
</organism>
<evidence type="ECO:0000313" key="3">
    <source>
        <dbReference type="EMBL" id="GAS92689.1"/>
    </source>
</evidence>
<dbReference type="GO" id="GO:0016798">
    <property type="term" value="F:hydrolase activity, acting on glycosyl bonds"/>
    <property type="evidence" value="ECO:0007669"/>
    <property type="project" value="UniProtKB-KW"/>
</dbReference>
<gene>
    <name evidence="3" type="ORF">RMCB_6785</name>
</gene>
<comment type="caution">
    <text evidence="3">The sequence shown here is derived from an EMBL/GenBank/DDBJ whole genome shotgun (WGS) entry which is preliminary data.</text>
</comment>
<protein>
    <submittedName>
        <fullName evidence="3">Major tail subunit</fullName>
    </submittedName>
</protein>
<keyword evidence="1" id="KW-0326">Glycosidase</keyword>
<dbReference type="AlphaFoldDB" id="A0A124E164"/>
<dbReference type="InterPro" id="IPR003961">
    <property type="entry name" value="FN3_dom"/>
</dbReference>
<dbReference type="SUPFAM" id="SSF49265">
    <property type="entry name" value="Fibronectin type III"/>
    <property type="match status" value="1"/>
</dbReference>
<evidence type="ECO:0000256" key="2">
    <source>
        <dbReference type="ARBA" id="ARBA00023326"/>
    </source>
</evidence>